<proteinExistence type="predicted"/>
<dbReference type="EMBL" id="LBXZ01000001">
    <property type="protein sequence ID" value="KKR41235.1"/>
    <property type="molecule type" value="Genomic_DNA"/>
</dbReference>
<sequence length="94" mass="10029">MSKPDEIGTSEQILSNEFDATMKAIEKAQKFLGRTNIDASAITTSNLAVARALVLVATVIDHRGTDIVEKLGNLEDVAQAVKEVGGTIGLKSFR</sequence>
<name>A0A0G0T2B9_9BACT</name>
<comment type="caution">
    <text evidence="1">The sequence shown here is derived from an EMBL/GenBank/DDBJ whole genome shotgun (WGS) entry which is preliminary data.</text>
</comment>
<accession>A0A0G0T2B9</accession>
<dbReference type="AlphaFoldDB" id="A0A0G0T2B9"/>
<evidence type="ECO:0000313" key="1">
    <source>
        <dbReference type="EMBL" id="KKR41235.1"/>
    </source>
</evidence>
<dbReference type="Proteomes" id="UP000034072">
    <property type="component" value="Unassembled WGS sequence"/>
</dbReference>
<protein>
    <submittedName>
        <fullName evidence="1">Uncharacterized protein</fullName>
    </submittedName>
</protein>
<evidence type="ECO:0000313" key="2">
    <source>
        <dbReference type="Proteomes" id="UP000034072"/>
    </source>
</evidence>
<gene>
    <name evidence="1" type="ORF">UT75_C0001G0139</name>
</gene>
<organism evidence="1 2">
    <name type="scientific">Candidatus Yanofskybacteria bacterium GW2011_GWE2_40_11</name>
    <dbReference type="NCBI Taxonomy" id="1619033"/>
    <lineage>
        <taxon>Bacteria</taxon>
        <taxon>Candidatus Yanofskyibacteriota</taxon>
    </lineage>
</organism>
<reference evidence="1 2" key="1">
    <citation type="journal article" date="2015" name="Nature">
        <title>rRNA introns, odd ribosomes, and small enigmatic genomes across a large radiation of phyla.</title>
        <authorList>
            <person name="Brown C.T."/>
            <person name="Hug L.A."/>
            <person name="Thomas B.C."/>
            <person name="Sharon I."/>
            <person name="Castelle C.J."/>
            <person name="Singh A."/>
            <person name="Wilkins M.J."/>
            <person name="Williams K.H."/>
            <person name="Banfield J.F."/>
        </authorList>
    </citation>
    <scope>NUCLEOTIDE SEQUENCE [LARGE SCALE GENOMIC DNA]</scope>
</reference>